<sequence length="213" mass="23454">MSRPSSPIPVPPPLPIAPHTTTTDSRETAKEIAPVPIQETELEAYNPSHLLLPHSNVYKLMRSSLPSDVKISNATKGLVQECVSEFVSFVTSEANQAVLDEKRKTLNGVDVLCALKRLGFDGYYDVLRIYLFKYRTVVNQSGRRQAKSKPVDERITTSATVNDSSPPPPPPPPSSSSVVVIQDVEQGPSSKRIKTSDPKFDTDPRLESDKLML</sequence>
<dbReference type="PRINTS" id="PR00615">
    <property type="entry name" value="CCAATSUBUNTA"/>
</dbReference>
<protein>
    <recommendedName>
        <fullName evidence="6">Transcription factor CBF/NF-Y/archaeal histone domain-containing protein</fullName>
    </recommendedName>
</protein>
<name>A0A9P6N4X6_9BASI</name>
<dbReference type="GO" id="GO:0001228">
    <property type="term" value="F:DNA-binding transcription activator activity, RNA polymerase II-specific"/>
    <property type="evidence" value="ECO:0007669"/>
    <property type="project" value="InterPro"/>
</dbReference>
<feature type="compositionally biased region" description="Pro residues" evidence="5">
    <location>
        <begin position="165"/>
        <end position="174"/>
    </location>
</feature>
<dbReference type="PANTHER" id="PTHR11064">
    <property type="entry name" value="CCAAT-BINDING TRANSCRIPTION FACTOR-RELATED"/>
    <property type="match status" value="1"/>
</dbReference>
<dbReference type="Pfam" id="PF00808">
    <property type="entry name" value="CBFD_NFYB_HMF"/>
    <property type="match status" value="1"/>
</dbReference>
<evidence type="ECO:0000256" key="3">
    <source>
        <dbReference type="ARBA" id="ARBA00023125"/>
    </source>
</evidence>
<dbReference type="GO" id="GO:0016602">
    <property type="term" value="C:CCAAT-binding factor complex"/>
    <property type="evidence" value="ECO:0007669"/>
    <property type="project" value="InterPro"/>
</dbReference>
<keyword evidence="3" id="KW-0238">DNA-binding</keyword>
<dbReference type="GO" id="GO:0000978">
    <property type="term" value="F:RNA polymerase II cis-regulatory region sequence-specific DNA binding"/>
    <property type="evidence" value="ECO:0007669"/>
    <property type="project" value="TreeGrafter"/>
</dbReference>
<dbReference type="InterPro" id="IPR009072">
    <property type="entry name" value="Histone-fold"/>
</dbReference>
<dbReference type="SUPFAM" id="SSF47113">
    <property type="entry name" value="Histone-fold"/>
    <property type="match status" value="1"/>
</dbReference>
<feature type="compositionally biased region" description="Basic and acidic residues" evidence="5">
    <location>
        <begin position="194"/>
        <end position="213"/>
    </location>
</feature>
<dbReference type="GO" id="GO:0046982">
    <property type="term" value="F:protein heterodimerization activity"/>
    <property type="evidence" value="ECO:0007669"/>
    <property type="project" value="InterPro"/>
</dbReference>
<dbReference type="InterPro" id="IPR003958">
    <property type="entry name" value="CBFA_NFYB_domain"/>
</dbReference>
<feature type="region of interest" description="Disordered" evidence="5">
    <location>
        <begin position="1"/>
        <end position="29"/>
    </location>
</feature>
<evidence type="ECO:0000256" key="1">
    <source>
        <dbReference type="ARBA" id="ARBA00009053"/>
    </source>
</evidence>
<evidence type="ECO:0000313" key="7">
    <source>
        <dbReference type="EMBL" id="KAG0139125.1"/>
    </source>
</evidence>
<feature type="compositionally biased region" description="Pro residues" evidence="5">
    <location>
        <begin position="1"/>
        <end position="16"/>
    </location>
</feature>
<dbReference type="Proteomes" id="UP000886653">
    <property type="component" value="Unassembled WGS sequence"/>
</dbReference>
<dbReference type="EMBL" id="MU167782">
    <property type="protein sequence ID" value="KAG0139125.1"/>
    <property type="molecule type" value="Genomic_DNA"/>
</dbReference>
<organism evidence="7 8">
    <name type="scientific">Cronartium quercuum f. sp. fusiforme G11</name>
    <dbReference type="NCBI Taxonomy" id="708437"/>
    <lineage>
        <taxon>Eukaryota</taxon>
        <taxon>Fungi</taxon>
        <taxon>Dikarya</taxon>
        <taxon>Basidiomycota</taxon>
        <taxon>Pucciniomycotina</taxon>
        <taxon>Pucciniomycetes</taxon>
        <taxon>Pucciniales</taxon>
        <taxon>Coleosporiaceae</taxon>
        <taxon>Cronartium</taxon>
    </lineage>
</organism>
<dbReference type="AlphaFoldDB" id="A0A9P6N4X6"/>
<evidence type="ECO:0000256" key="2">
    <source>
        <dbReference type="ARBA" id="ARBA00023015"/>
    </source>
</evidence>
<dbReference type="OrthoDB" id="386949at2759"/>
<dbReference type="PANTHER" id="PTHR11064:SF9">
    <property type="entry name" value="NUCLEAR TRANSCRIPTION FACTOR Y SUBUNIT BETA"/>
    <property type="match status" value="1"/>
</dbReference>
<gene>
    <name evidence="7" type="ORF">CROQUDRAFT_111747</name>
</gene>
<proteinExistence type="inferred from homology"/>
<feature type="domain" description="Transcription factor CBF/NF-Y/archaeal histone" evidence="6">
    <location>
        <begin position="52"/>
        <end position="115"/>
    </location>
</feature>
<dbReference type="Gene3D" id="1.10.20.10">
    <property type="entry name" value="Histone, subunit A"/>
    <property type="match status" value="1"/>
</dbReference>
<accession>A0A9P6N4X6</accession>
<dbReference type="CDD" id="cd22907">
    <property type="entry name" value="HFD_NFYB"/>
    <property type="match status" value="1"/>
</dbReference>
<keyword evidence="8" id="KW-1185">Reference proteome</keyword>
<comment type="caution">
    <text evidence="7">The sequence shown here is derived from an EMBL/GenBank/DDBJ whole genome shotgun (WGS) entry which is preliminary data.</text>
</comment>
<evidence type="ECO:0000256" key="5">
    <source>
        <dbReference type="SAM" id="MobiDB-lite"/>
    </source>
</evidence>
<evidence type="ECO:0000259" key="6">
    <source>
        <dbReference type="Pfam" id="PF00808"/>
    </source>
</evidence>
<keyword evidence="2" id="KW-0805">Transcription regulation</keyword>
<evidence type="ECO:0000313" key="8">
    <source>
        <dbReference type="Proteomes" id="UP000886653"/>
    </source>
</evidence>
<reference evidence="7" key="1">
    <citation type="submission" date="2013-11" db="EMBL/GenBank/DDBJ databases">
        <title>Genome sequence of the fusiform rust pathogen reveals effectors for host alternation and coevolution with pine.</title>
        <authorList>
            <consortium name="DOE Joint Genome Institute"/>
            <person name="Smith K."/>
            <person name="Pendleton A."/>
            <person name="Kubisiak T."/>
            <person name="Anderson C."/>
            <person name="Salamov A."/>
            <person name="Aerts A."/>
            <person name="Riley R."/>
            <person name="Clum A."/>
            <person name="Lindquist E."/>
            <person name="Ence D."/>
            <person name="Campbell M."/>
            <person name="Kronenberg Z."/>
            <person name="Feau N."/>
            <person name="Dhillon B."/>
            <person name="Hamelin R."/>
            <person name="Burleigh J."/>
            <person name="Smith J."/>
            <person name="Yandell M."/>
            <person name="Nelson C."/>
            <person name="Grigoriev I."/>
            <person name="Davis J."/>
        </authorList>
    </citation>
    <scope>NUCLEOTIDE SEQUENCE</scope>
    <source>
        <strain evidence="7">G11</strain>
    </source>
</reference>
<keyword evidence="4" id="KW-0804">Transcription</keyword>
<comment type="similarity">
    <text evidence="1">Belongs to the NFYB/HAP3 subunit family.</text>
</comment>
<dbReference type="InterPro" id="IPR027113">
    <property type="entry name" value="Transc_fact_NFYB/HAP3"/>
</dbReference>
<feature type="region of interest" description="Disordered" evidence="5">
    <location>
        <begin position="142"/>
        <end position="213"/>
    </location>
</feature>
<evidence type="ECO:0000256" key="4">
    <source>
        <dbReference type="ARBA" id="ARBA00023163"/>
    </source>
</evidence>